<comment type="catalytic activity">
    <reaction evidence="4">
        <text>holo-[ACP] + malonyl-CoA = malonyl-[ACP] + CoA</text>
        <dbReference type="Rhea" id="RHEA:41792"/>
        <dbReference type="Rhea" id="RHEA-COMP:9623"/>
        <dbReference type="Rhea" id="RHEA-COMP:9685"/>
        <dbReference type="ChEBI" id="CHEBI:57287"/>
        <dbReference type="ChEBI" id="CHEBI:57384"/>
        <dbReference type="ChEBI" id="CHEBI:64479"/>
        <dbReference type="ChEBI" id="CHEBI:78449"/>
        <dbReference type="EC" id="2.3.1.39"/>
    </reaction>
</comment>
<evidence type="ECO:0000313" key="5">
    <source>
        <dbReference type="EMBL" id="RAL64368.1"/>
    </source>
</evidence>
<dbReference type="PANTHER" id="PTHR42681:SF1">
    <property type="entry name" value="MALONYL-COA-ACYL CARRIER PROTEIN TRANSACYLASE, MITOCHONDRIAL"/>
    <property type="match status" value="1"/>
</dbReference>
<dbReference type="EC" id="2.3.1.39" evidence="1"/>
<dbReference type="PANTHER" id="PTHR42681">
    <property type="entry name" value="MALONYL-COA-ACYL CARRIER PROTEIN TRANSACYLASE, MITOCHONDRIAL"/>
    <property type="match status" value="1"/>
</dbReference>
<sequence length="164" mass="18375">MHPTPRKAASQSNIPNPPHHEVLCAQAHASANATGCLSLKRALRMRRRSRGEYVVQRLRIEREVLGRGKRGDMLLRVRVRGRKQRFFFPGQGVQRVGMLTPWLEAFPATAGPIVEEIDDLLGYRLSEIIANGPNSMLTATGNAQPAIMASSILILRVLEREFWV</sequence>
<proteinExistence type="predicted"/>
<dbReference type="GO" id="GO:0006633">
    <property type="term" value="P:fatty acid biosynthetic process"/>
    <property type="evidence" value="ECO:0007669"/>
    <property type="project" value="TreeGrafter"/>
</dbReference>
<dbReference type="InterPro" id="IPR050858">
    <property type="entry name" value="Mal-CoA-ACP_Trans/PKS_FabD"/>
</dbReference>
<dbReference type="GO" id="GO:0004314">
    <property type="term" value="F:[acyl-carrier-protein] S-malonyltransferase activity"/>
    <property type="evidence" value="ECO:0007669"/>
    <property type="project" value="UniProtKB-EC"/>
</dbReference>
<comment type="caution">
    <text evidence="5">The sequence shown here is derived from an EMBL/GenBank/DDBJ whole genome shotgun (WGS) entry which is preliminary data.</text>
</comment>
<evidence type="ECO:0000313" key="6">
    <source>
        <dbReference type="Proteomes" id="UP000249056"/>
    </source>
</evidence>
<dbReference type="GO" id="GO:0005739">
    <property type="term" value="C:mitochondrion"/>
    <property type="evidence" value="ECO:0007669"/>
    <property type="project" value="TreeGrafter"/>
</dbReference>
<dbReference type="Gene3D" id="3.40.366.10">
    <property type="entry name" value="Malonyl-Coenzyme A Acyl Carrier Protein, domain 2"/>
    <property type="match status" value="1"/>
</dbReference>
<gene>
    <name evidence="5" type="ORF">DID88_001844</name>
</gene>
<keyword evidence="6" id="KW-1185">Reference proteome</keyword>
<protein>
    <recommendedName>
        <fullName evidence="1">[acyl-carrier-protein] S-malonyltransferase</fullName>
        <ecNumber evidence="1">2.3.1.39</ecNumber>
    </recommendedName>
</protein>
<accession>A0A395IX94</accession>
<evidence type="ECO:0000256" key="1">
    <source>
        <dbReference type="ARBA" id="ARBA00013258"/>
    </source>
</evidence>
<dbReference type="InterPro" id="IPR016035">
    <property type="entry name" value="Acyl_Trfase/lysoPLipase"/>
</dbReference>
<dbReference type="AlphaFoldDB" id="A0A395IX94"/>
<keyword evidence="2" id="KW-0808">Transferase</keyword>
<reference evidence="5 6" key="1">
    <citation type="submission" date="2018-06" db="EMBL/GenBank/DDBJ databases">
        <title>Genome Sequence of the Brown Rot Fungal Pathogen Monilinia fructigena.</title>
        <authorList>
            <person name="Landi L."/>
            <person name="De Miccolis Angelini R.M."/>
            <person name="Pollastro S."/>
            <person name="Abate D."/>
            <person name="Faretra F."/>
            <person name="Romanazzi G."/>
        </authorList>
    </citation>
    <scope>NUCLEOTIDE SEQUENCE [LARGE SCALE GENOMIC DNA]</scope>
    <source>
        <strain evidence="5 6">Mfrg269</strain>
    </source>
</reference>
<dbReference type="EMBL" id="QKRW01000014">
    <property type="protein sequence ID" value="RAL64368.1"/>
    <property type="molecule type" value="Genomic_DNA"/>
</dbReference>
<name>A0A395IX94_9HELO</name>
<evidence type="ECO:0000256" key="2">
    <source>
        <dbReference type="ARBA" id="ARBA00022679"/>
    </source>
</evidence>
<dbReference type="OrthoDB" id="541883at2759"/>
<evidence type="ECO:0000256" key="3">
    <source>
        <dbReference type="ARBA" id="ARBA00023315"/>
    </source>
</evidence>
<keyword evidence="3" id="KW-0012">Acyltransferase</keyword>
<dbReference type="Proteomes" id="UP000249056">
    <property type="component" value="Unassembled WGS sequence"/>
</dbReference>
<dbReference type="SUPFAM" id="SSF52151">
    <property type="entry name" value="FabD/lysophospholipase-like"/>
    <property type="match status" value="1"/>
</dbReference>
<evidence type="ECO:0000256" key="4">
    <source>
        <dbReference type="ARBA" id="ARBA00048462"/>
    </source>
</evidence>
<organism evidence="5 6">
    <name type="scientific">Monilinia fructigena</name>
    <dbReference type="NCBI Taxonomy" id="38457"/>
    <lineage>
        <taxon>Eukaryota</taxon>
        <taxon>Fungi</taxon>
        <taxon>Dikarya</taxon>
        <taxon>Ascomycota</taxon>
        <taxon>Pezizomycotina</taxon>
        <taxon>Leotiomycetes</taxon>
        <taxon>Helotiales</taxon>
        <taxon>Sclerotiniaceae</taxon>
        <taxon>Monilinia</taxon>
    </lineage>
</organism>
<dbReference type="InterPro" id="IPR001227">
    <property type="entry name" value="Ac_transferase_dom_sf"/>
</dbReference>